<keyword evidence="4" id="KW-0732">Signal</keyword>
<keyword evidence="5" id="KW-1133">Transmembrane helix</keyword>
<evidence type="ECO:0000256" key="5">
    <source>
        <dbReference type="SAM" id="Phobius"/>
    </source>
</evidence>
<dbReference type="Pfam" id="PF01297">
    <property type="entry name" value="ZnuA"/>
    <property type="match status" value="1"/>
</dbReference>
<dbReference type="Gene3D" id="3.40.50.1980">
    <property type="entry name" value="Nitrogenase molybdenum iron protein domain"/>
    <property type="match status" value="2"/>
</dbReference>
<feature type="transmembrane region" description="Helical" evidence="5">
    <location>
        <begin position="317"/>
        <end position="336"/>
    </location>
</feature>
<keyword evidence="5" id="KW-0472">Membrane</keyword>
<proteinExistence type="predicted"/>
<organism evidence="6">
    <name type="scientific">Ignisphaera aggregans</name>
    <dbReference type="NCBI Taxonomy" id="334771"/>
    <lineage>
        <taxon>Archaea</taxon>
        <taxon>Thermoproteota</taxon>
        <taxon>Thermoprotei</taxon>
        <taxon>Desulfurococcales</taxon>
        <taxon>Desulfurococcaceae</taxon>
        <taxon>Ignisphaera</taxon>
    </lineage>
</organism>
<comment type="caution">
    <text evidence="6">The sequence shown here is derived from an EMBL/GenBank/DDBJ whole genome shotgun (WGS) entry which is preliminary data.</text>
</comment>
<protein>
    <recommendedName>
        <fullName evidence="7">Zinc ABC transporter substrate-binding protein</fullName>
    </recommendedName>
</protein>
<evidence type="ECO:0008006" key="7">
    <source>
        <dbReference type="Google" id="ProtNLM"/>
    </source>
</evidence>
<reference evidence="6" key="1">
    <citation type="journal article" date="2020" name="mSystems">
        <title>Genome- and Community-Level Interaction Insights into Carbon Utilization and Element Cycling Functions of Hydrothermarchaeota in Hydrothermal Sediment.</title>
        <authorList>
            <person name="Zhou Z."/>
            <person name="Liu Y."/>
            <person name="Xu W."/>
            <person name="Pan J."/>
            <person name="Luo Z.H."/>
            <person name="Li M."/>
        </authorList>
    </citation>
    <scope>NUCLEOTIDE SEQUENCE [LARGE SCALE GENOMIC DNA]</scope>
    <source>
        <strain evidence="6">SpSt-658</strain>
    </source>
</reference>
<gene>
    <name evidence="6" type="ORF">ENU31_01405</name>
</gene>
<evidence type="ECO:0000313" key="6">
    <source>
        <dbReference type="EMBL" id="HGM07055.1"/>
    </source>
</evidence>
<evidence type="ECO:0000256" key="1">
    <source>
        <dbReference type="ARBA" id="ARBA00004196"/>
    </source>
</evidence>
<evidence type="ECO:0000256" key="2">
    <source>
        <dbReference type="ARBA" id="ARBA00022448"/>
    </source>
</evidence>
<keyword evidence="5" id="KW-0812">Transmembrane</keyword>
<keyword evidence="2" id="KW-0813">Transport</keyword>
<comment type="subcellular location">
    <subcellularLocation>
        <location evidence="1">Cell envelope</location>
    </subcellularLocation>
</comment>
<dbReference type="EMBL" id="DTCA01000049">
    <property type="protein sequence ID" value="HGM07055.1"/>
    <property type="molecule type" value="Genomic_DNA"/>
</dbReference>
<dbReference type="SUPFAM" id="SSF53807">
    <property type="entry name" value="Helical backbone' metal receptor"/>
    <property type="match status" value="1"/>
</dbReference>
<evidence type="ECO:0000256" key="4">
    <source>
        <dbReference type="ARBA" id="ARBA00022729"/>
    </source>
</evidence>
<dbReference type="InterPro" id="IPR050492">
    <property type="entry name" value="Bact_metal-bind_prot9"/>
</dbReference>
<dbReference type="GO" id="GO:0030001">
    <property type="term" value="P:metal ion transport"/>
    <property type="evidence" value="ECO:0007669"/>
    <property type="project" value="InterPro"/>
</dbReference>
<dbReference type="GO" id="GO:0046872">
    <property type="term" value="F:metal ion binding"/>
    <property type="evidence" value="ECO:0007669"/>
    <property type="project" value="UniProtKB-KW"/>
</dbReference>
<evidence type="ECO:0000256" key="3">
    <source>
        <dbReference type="ARBA" id="ARBA00022723"/>
    </source>
</evidence>
<accession>A0A7C4H4Y5</accession>
<name>A0A7C4H4Y5_9CREN</name>
<sequence>MHTTRYLMLRCPIMLQKIITILLIYLTLATSITIIGATDTKDGVNVVVTFPFILKDIENILCDGDTVYSLVPLGVDPHEYQIMPQDFEILSKADLIISTAHTPFETNIKKLIDDGVLKAKLIEIPGIAGIKFLEHPSSDTINYHGLLMDINNYLIFIENVTNTLSFIRHDCGDVYRSRFEEIANRARDVSVKKLLKNRIAVIDSPILQYLVTSLGAEVKHIVQIEHEVPITPKDIARAEDVVKTYGNKTIIVVLKESIARASLNDIAYRYRVPFIELPNPLSYNSTLGYYESVLEMISQDMMSSVSLEKSDVWRKEYLVYVAIGLALIVVIALLVAKKY</sequence>
<dbReference type="AlphaFoldDB" id="A0A7C4H4Y5"/>
<dbReference type="PANTHER" id="PTHR42953:SF1">
    <property type="entry name" value="METAL-BINDING PROTEIN HI_0362-RELATED"/>
    <property type="match status" value="1"/>
</dbReference>
<dbReference type="InterPro" id="IPR006127">
    <property type="entry name" value="ZnuA-like"/>
</dbReference>
<dbReference type="PANTHER" id="PTHR42953">
    <property type="entry name" value="HIGH-AFFINITY ZINC UPTAKE SYSTEM PROTEIN ZNUA-RELATED"/>
    <property type="match status" value="1"/>
</dbReference>
<keyword evidence="3" id="KW-0479">Metal-binding</keyword>